<feature type="domain" description="Prospore membrane adapter protein SPO71 PH" evidence="4">
    <location>
        <begin position="327"/>
        <end position="472"/>
    </location>
</feature>
<feature type="compositionally biased region" description="Polar residues" evidence="1">
    <location>
        <begin position="212"/>
        <end position="238"/>
    </location>
</feature>
<feature type="compositionally biased region" description="Basic and acidic residues" evidence="1">
    <location>
        <begin position="195"/>
        <end position="205"/>
    </location>
</feature>
<dbReference type="GO" id="GO:1902657">
    <property type="term" value="P:protein localization to prospore membrane"/>
    <property type="evidence" value="ECO:0007669"/>
    <property type="project" value="InterPro"/>
</dbReference>
<keyword evidence="2" id="KW-0472">Membrane</keyword>
<feature type="region of interest" description="Disordered" evidence="1">
    <location>
        <begin position="1"/>
        <end position="30"/>
    </location>
</feature>
<dbReference type="PANTHER" id="PTHR28076">
    <property type="entry name" value="SPORULATION-SPECIFIC PROTEIN 71"/>
    <property type="match status" value="1"/>
</dbReference>
<reference evidence="5 6" key="1">
    <citation type="journal article" name="Sci. Rep.">
        <title>Telomere-to-telomere assembled and centromere annotated genomes of the two main subspecies of the button mushroom Agaricus bisporus reveal especially polymorphic chromosome ends.</title>
        <authorList>
            <person name="Sonnenberg A.S.M."/>
            <person name="Sedaghat-Telgerd N."/>
            <person name="Lavrijssen B."/>
            <person name="Ohm R.A."/>
            <person name="Hendrickx P.M."/>
            <person name="Scholtmeijer K."/>
            <person name="Baars J.J.P."/>
            <person name="van Peer A."/>
        </authorList>
    </citation>
    <scope>NUCLEOTIDE SEQUENCE [LARGE SCALE GENOMIC DNA]</scope>
    <source>
        <strain evidence="5 6">H119_p4</strain>
    </source>
</reference>
<evidence type="ECO:0000259" key="3">
    <source>
        <dbReference type="Pfam" id="PF15404"/>
    </source>
</evidence>
<dbReference type="InterPro" id="IPR040345">
    <property type="entry name" value="Mug56/Spo71"/>
</dbReference>
<feature type="region of interest" description="Disordered" evidence="1">
    <location>
        <begin position="722"/>
        <end position="741"/>
    </location>
</feature>
<feature type="domain" description="Mug56/Spo71 PH" evidence="3">
    <location>
        <begin position="851"/>
        <end position="1009"/>
    </location>
</feature>
<feature type="compositionally biased region" description="Basic residues" evidence="1">
    <location>
        <begin position="263"/>
        <end position="274"/>
    </location>
</feature>
<proteinExistence type="predicted"/>
<name>A0A8H7C7L2_AGABI</name>
<evidence type="ECO:0000256" key="2">
    <source>
        <dbReference type="SAM" id="Phobius"/>
    </source>
</evidence>
<feature type="region of interest" description="Disordered" evidence="1">
    <location>
        <begin position="179"/>
        <end position="288"/>
    </location>
</feature>
<evidence type="ECO:0008006" key="7">
    <source>
        <dbReference type="Google" id="ProtNLM"/>
    </source>
</evidence>
<keyword evidence="2" id="KW-0812">Transmembrane</keyword>
<sequence>MNASNASLLQNSEHPNSQISDDPPAPPHIHRRIFVGPLPEKFISQTEAYARKRSDNDIFLGRTSQDGATGGGSNISQIVKDHAFQSFVHEGGRQEDWSVEQERSMAEELLQRWYESEWGAIWHGRTRKPRQGETRDVPHSRWVGGSFEVGHLFDVNVLGELPLEDTTTPEEPVFDISAGPLGSQNGNTNANANGDGKHDDTHLHTNDLFLDTPSQPQYVPSSPNSTMNVVASPTTSHTGLLERSSHLKSTSTLEQMQEVNLSRKTKGKSKKRVHYKEDNRDSVILPPASPTEVLSRTSQTVEANTSAAANVPFVPCPPVKDPADGDVMLRDRMLVKISSTKAHNLSAVFHESIHRTTRDLEYEDWGEFMVAWRKDLIEIYEDYNTPMQEWAAGHKRLAYVIPLKSDKTHLSLYSFVDMTFCITCQPMCTSFTKQTKWNFTKLDGTCVYIFNNKSRSRAYDWVWQLWRYMGGEIPRSVDIQNPHLGSQVAFELPNLNLMDQKTAIRMFSRRNIIALCIKSMKPIPGWSNFIEHERKKGRKLQLAWRFETHVDWVWNDETCEDKQREWTVLSGLALKNSPRAPVLELRVAEHFPTSLYLKDGTLLVQPPDIEGYVNRIRANTQSKQLLYLATHDGHLFTISPQQAQPPSPPGSALLLDSIEEYKQRLTKVEFERGIYQIMHAHAVFDLRNVVAVRRAFQIVPQHHHEQTDGENGFDVWARANERSNSDDEDEGGEENLSRAAHKPHLRMKRSFELLLNNGRVQRFEVHSRRVAIEWVERLHALAEYWKHRNRANAKEEIDLGQATHPRVTPQIRVYDEDEAPLENPDPSAHYPALDRLFNWCVIDGCRSITKAGKLYMRKGLRGQFKLVQMYLVNGHLVPFLIASGFALHVAMRKRINLVDAYVCSGYMAALTLPKGQYCPNAPIAARRYEDGLEANDREEDMLIVIRYRKHAPEIPQRPGIVLVPNSKANNNTSGSQWIPPLSEKYRFLILRTRSKIERDAWCWALNIEIEKLTRKQKGREEKLRQTGNLRKLD</sequence>
<feature type="compositionally biased region" description="Polar residues" evidence="1">
    <location>
        <begin position="1"/>
        <end position="20"/>
    </location>
</feature>
<evidence type="ECO:0000259" key="4">
    <source>
        <dbReference type="Pfam" id="PF23207"/>
    </source>
</evidence>
<evidence type="ECO:0000313" key="6">
    <source>
        <dbReference type="Proteomes" id="UP000629468"/>
    </source>
</evidence>
<protein>
    <recommendedName>
        <fullName evidence="7">Mug56/Spo71 PH domain-containing protein</fullName>
    </recommendedName>
</protein>
<feature type="compositionally biased region" description="Polar residues" evidence="1">
    <location>
        <begin position="247"/>
        <end position="262"/>
    </location>
</feature>
<gene>
    <name evidence="5" type="ORF">Agabi119p4_7425</name>
</gene>
<evidence type="ECO:0000313" key="5">
    <source>
        <dbReference type="EMBL" id="KAF7768182.1"/>
    </source>
</evidence>
<dbReference type="Pfam" id="PF23207">
    <property type="entry name" value="PH_SPO71"/>
    <property type="match status" value="1"/>
</dbReference>
<feature type="transmembrane region" description="Helical" evidence="2">
    <location>
        <begin position="867"/>
        <end position="887"/>
    </location>
</feature>
<dbReference type="AlphaFoldDB" id="A0A8H7C7L2"/>
<evidence type="ECO:0000256" key="1">
    <source>
        <dbReference type="SAM" id="MobiDB-lite"/>
    </source>
</evidence>
<dbReference type="Pfam" id="PF15404">
    <property type="entry name" value="PH_4"/>
    <property type="match status" value="1"/>
</dbReference>
<organism evidence="5 6">
    <name type="scientific">Agaricus bisporus var. burnettii</name>
    <dbReference type="NCBI Taxonomy" id="192524"/>
    <lineage>
        <taxon>Eukaryota</taxon>
        <taxon>Fungi</taxon>
        <taxon>Dikarya</taxon>
        <taxon>Basidiomycota</taxon>
        <taxon>Agaricomycotina</taxon>
        <taxon>Agaricomycetes</taxon>
        <taxon>Agaricomycetidae</taxon>
        <taxon>Agaricales</taxon>
        <taxon>Agaricineae</taxon>
        <taxon>Agaricaceae</taxon>
        <taxon>Agaricus</taxon>
    </lineage>
</organism>
<feature type="compositionally biased region" description="Low complexity" evidence="1">
    <location>
        <begin position="185"/>
        <end position="194"/>
    </location>
</feature>
<dbReference type="Proteomes" id="UP000629468">
    <property type="component" value="Unassembled WGS sequence"/>
</dbReference>
<dbReference type="InterPro" id="IPR057379">
    <property type="entry name" value="PH_SPO71"/>
</dbReference>
<keyword evidence="2" id="KW-1133">Transmembrane helix</keyword>
<dbReference type="PANTHER" id="PTHR28076:SF1">
    <property type="entry name" value="PROSPORE MEMBRANE ADAPTER PROTEIN SPO71"/>
    <property type="match status" value="1"/>
</dbReference>
<comment type="caution">
    <text evidence="5">The sequence shown here is derived from an EMBL/GenBank/DDBJ whole genome shotgun (WGS) entry which is preliminary data.</text>
</comment>
<dbReference type="EMBL" id="JABXXO010000010">
    <property type="protein sequence ID" value="KAF7768182.1"/>
    <property type="molecule type" value="Genomic_DNA"/>
</dbReference>
<accession>A0A8H7C7L2</accession>
<dbReference type="InterPro" id="IPR039486">
    <property type="entry name" value="Mug56/Spo71_PH"/>
</dbReference>